<organism evidence="3 4">
    <name type="scientific">Acetivibrio straminisolvens JCM 21531</name>
    <dbReference type="NCBI Taxonomy" id="1294263"/>
    <lineage>
        <taxon>Bacteria</taxon>
        <taxon>Bacillati</taxon>
        <taxon>Bacillota</taxon>
        <taxon>Clostridia</taxon>
        <taxon>Eubacteriales</taxon>
        <taxon>Oscillospiraceae</taxon>
        <taxon>Acetivibrio</taxon>
    </lineage>
</organism>
<accession>W4V210</accession>
<evidence type="ECO:0000256" key="2">
    <source>
        <dbReference type="SAM" id="SignalP"/>
    </source>
</evidence>
<feature type="signal peptide" evidence="2">
    <location>
        <begin position="1"/>
        <end position="28"/>
    </location>
</feature>
<proteinExistence type="predicted"/>
<reference evidence="3" key="1">
    <citation type="journal article" date="2014" name="Genome Announc.">
        <title>Draft Genome Sequence of Clostridium straminisolvens Strain JCM 21531T, Isolated from a Cellulose-Degrading Bacterial Community.</title>
        <authorList>
            <person name="Yuki M."/>
            <person name="Oshima K."/>
            <person name="Suda W."/>
            <person name="Sakamoto M."/>
            <person name="Kitamura K."/>
            <person name="Iida T."/>
            <person name="Hattori M."/>
            <person name="Ohkuma M."/>
        </authorList>
    </citation>
    <scope>NUCLEOTIDE SEQUENCE [LARGE SCALE GENOMIC DNA]</scope>
    <source>
        <strain evidence="3">JCM 21531</strain>
    </source>
</reference>
<name>W4V210_9FIRM</name>
<evidence type="ECO:0000313" key="4">
    <source>
        <dbReference type="Proteomes" id="UP000019109"/>
    </source>
</evidence>
<dbReference type="Proteomes" id="UP000019109">
    <property type="component" value="Unassembled WGS sequence"/>
</dbReference>
<evidence type="ECO:0000256" key="1">
    <source>
        <dbReference type="SAM" id="MobiDB-lite"/>
    </source>
</evidence>
<keyword evidence="4" id="KW-1185">Reference proteome</keyword>
<feature type="compositionally biased region" description="Polar residues" evidence="1">
    <location>
        <begin position="32"/>
        <end position="79"/>
    </location>
</feature>
<feature type="chain" id="PRO_5038507242" evidence="2">
    <location>
        <begin position="29"/>
        <end position="268"/>
    </location>
</feature>
<evidence type="ECO:0000313" key="3">
    <source>
        <dbReference type="EMBL" id="GAE87256.1"/>
    </source>
</evidence>
<protein>
    <submittedName>
        <fullName evidence="3">Uncharacterized protein</fullName>
    </submittedName>
</protein>
<dbReference type="EMBL" id="BAVR01000005">
    <property type="protein sequence ID" value="GAE87256.1"/>
    <property type="molecule type" value="Genomic_DNA"/>
</dbReference>
<feature type="region of interest" description="Disordered" evidence="1">
    <location>
        <begin position="32"/>
        <end position="80"/>
    </location>
</feature>
<sequence>MSIKKSVILVTAAAALLLGAAGCSNNNAVPAQNTGENVSVRDNNATPAYNLDHSNGLPTDTAGESLSTDNSNAVPTDNANEVRRGLRMGGGIMPNIAGEYMSVAEVKKKSEEIVHLKAISYETIEKVGFPSTITNAEVLSVIEGSLSKGDIIKLVQTGAINGEQEISMPGDPIFRPGDEMVLFLVKAKVDNAEDAYLTVGFNEGRFDVINSKIHARGPQHISYSSTPTPIVRKEVKRSDSIAEMSYYDITRFSFTVEEFSQKIRELKD</sequence>
<dbReference type="RefSeq" id="WP_038287066.1">
    <property type="nucleotide sequence ID" value="NZ_BAVR01000005.1"/>
</dbReference>
<dbReference type="PROSITE" id="PS51257">
    <property type="entry name" value="PROKAR_LIPOPROTEIN"/>
    <property type="match status" value="1"/>
</dbReference>
<dbReference type="AlphaFoldDB" id="W4V210"/>
<comment type="caution">
    <text evidence="3">The sequence shown here is derived from an EMBL/GenBank/DDBJ whole genome shotgun (WGS) entry which is preliminary data.</text>
</comment>
<gene>
    <name evidence="3" type="ORF">JCM21531_611</name>
</gene>
<keyword evidence="2" id="KW-0732">Signal</keyword>
<dbReference type="OrthoDB" id="9951970at2"/>